<dbReference type="SUPFAM" id="SSF54862">
    <property type="entry name" value="4Fe-4S ferredoxins"/>
    <property type="match status" value="1"/>
</dbReference>
<gene>
    <name evidence="5" type="ORF">CVT63_01700</name>
</gene>
<dbReference type="Proteomes" id="UP000233654">
    <property type="component" value="Unassembled WGS sequence"/>
</dbReference>
<keyword evidence="1" id="KW-0479">Metal-binding</keyword>
<feature type="domain" description="4Fe-4S ferredoxin-type" evidence="4">
    <location>
        <begin position="39"/>
        <end position="69"/>
    </location>
</feature>
<evidence type="ECO:0000313" key="5">
    <source>
        <dbReference type="EMBL" id="PKQ28653.1"/>
    </source>
</evidence>
<reference evidence="5 6" key="1">
    <citation type="journal article" date="2017" name="ISME J.">
        <title>Potential for microbial H2 and metal transformations associated with novel bacteria and archaea in deep terrestrial subsurface sediments.</title>
        <authorList>
            <person name="Hernsdorf A.W."/>
            <person name="Amano Y."/>
            <person name="Miyakawa K."/>
            <person name="Ise K."/>
            <person name="Suzuki Y."/>
            <person name="Anantharaman K."/>
            <person name="Probst A."/>
            <person name="Burstein D."/>
            <person name="Thomas B.C."/>
            <person name="Banfield J.F."/>
        </authorList>
    </citation>
    <scope>NUCLEOTIDE SEQUENCE [LARGE SCALE GENOMIC DNA]</scope>
    <source>
        <strain evidence="5">HGW-Actinobacteria-3</strain>
    </source>
</reference>
<keyword evidence="2" id="KW-0408">Iron</keyword>
<feature type="domain" description="4Fe-4S ferredoxin-type" evidence="4">
    <location>
        <begin position="2"/>
        <end position="31"/>
    </location>
</feature>
<dbReference type="PROSITE" id="PS51379">
    <property type="entry name" value="4FE4S_FER_2"/>
    <property type="match status" value="2"/>
</dbReference>
<keyword evidence="3" id="KW-0411">Iron-sulfur</keyword>
<organism evidence="5 6">
    <name type="scientific">Candidatus Anoxymicrobium japonicum</name>
    <dbReference type="NCBI Taxonomy" id="2013648"/>
    <lineage>
        <taxon>Bacteria</taxon>
        <taxon>Bacillati</taxon>
        <taxon>Actinomycetota</taxon>
        <taxon>Candidatus Geothermincolia</taxon>
        <taxon>Candidatus Geothermincolales</taxon>
        <taxon>Candidatus Anoxymicrobiaceae</taxon>
        <taxon>Candidatus Anoxymicrobium</taxon>
    </lineage>
</organism>
<accession>A0A2N3G7I6</accession>
<evidence type="ECO:0000256" key="3">
    <source>
        <dbReference type="ARBA" id="ARBA00023014"/>
    </source>
</evidence>
<evidence type="ECO:0000313" key="6">
    <source>
        <dbReference type="Proteomes" id="UP000233654"/>
    </source>
</evidence>
<evidence type="ECO:0000259" key="4">
    <source>
        <dbReference type="PROSITE" id="PS51379"/>
    </source>
</evidence>
<evidence type="ECO:0000256" key="2">
    <source>
        <dbReference type="ARBA" id="ARBA00023004"/>
    </source>
</evidence>
<dbReference type="AlphaFoldDB" id="A0A2N3G7I6"/>
<dbReference type="InterPro" id="IPR017896">
    <property type="entry name" value="4Fe4S_Fe-S-bd"/>
</dbReference>
<dbReference type="GO" id="GO:0051536">
    <property type="term" value="F:iron-sulfur cluster binding"/>
    <property type="evidence" value="ECO:0007669"/>
    <property type="project" value="UniProtKB-KW"/>
</dbReference>
<dbReference type="EMBL" id="PHEX01000009">
    <property type="protein sequence ID" value="PKQ28653.1"/>
    <property type="molecule type" value="Genomic_DNA"/>
</dbReference>
<protein>
    <recommendedName>
        <fullName evidence="4">4Fe-4S ferredoxin-type domain-containing protein</fullName>
    </recommendedName>
</protein>
<dbReference type="PROSITE" id="PS00198">
    <property type="entry name" value="4FE4S_FER_1"/>
    <property type="match status" value="1"/>
</dbReference>
<dbReference type="InterPro" id="IPR017900">
    <property type="entry name" value="4Fe4S_Fe_S_CS"/>
</dbReference>
<name>A0A2N3G7I6_9ACTN</name>
<proteinExistence type="predicted"/>
<evidence type="ECO:0000256" key="1">
    <source>
        <dbReference type="ARBA" id="ARBA00022723"/>
    </source>
</evidence>
<dbReference type="Gene3D" id="3.30.70.20">
    <property type="match status" value="1"/>
</dbReference>
<sequence length="89" mass="9435">MLEIIIDKERCVACGDCASMCPQSGPAVEFPVLEAVAGGEVFIKRAEACIACFTCVEFCRSAAITIVGADPGGEEQPPIYPSRLVTRII</sequence>
<comment type="caution">
    <text evidence="5">The sequence shown here is derived from an EMBL/GenBank/DDBJ whole genome shotgun (WGS) entry which is preliminary data.</text>
</comment>
<dbReference type="Pfam" id="PF13237">
    <property type="entry name" value="Fer4_10"/>
    <property type="match status" value="1"/>
</dbReference>
<dbReference type="GO" id="GO:0046872">
    <property type="term" value="F:metal ion binding"/>
    <property type="evidence" value="ECO:0007669"/>
    <property type="project" value="UniProtKB-KW"/>
</dbReference>